<keyword evidence="2" id="KW-0472">Membrane</keyword>
<feature type="transmembrane region" description="Helical" evidence="2">
    <location>
        <begin position="116"/>
        <end position="135"/>
    </location>
</feature>
<evidence type="ECO:0000313" key="4">
    <source>
        <dbReference type="Proteomes" id="UP001273589"/>
    </source>
</evidence>
<comment type="caution">
    <text evidence="3">The sequence shown here is derived from an EMBL/GenBank/DDBJ whole genome shotgun (WGS) entry which is preliminary data.</text>
</comment>
<feature type="transmembrane region" description="Helical" evidence="2">
    <location>
        <begin position="141"/>
        <end position="162"/>
    </location>
</feature>
<keyword evidence="2" id="KW-1133">Transmembrane helix</keyword>
<name>A0AAJ2URV7_9ACTN</name>
<proteinExistence type="predicted"/>
<dbReference type="AlphaFoldDB" id="A0AAJ2URV7"/>
<reference evidence="3" key="1">
    <citation type="journal article" date="2023" name="Microb. Genom.">
        <title>Mesoterricola silvestris gen. nov., sp. nov., Mesoterricola sediminis sp. nov., Geothrix oryzae sp. nov., Geothrix edaphica sp. nov., Geothrix rubra sp. nov., and Geothrix limicola sp. nov., six novel members of Acidobacteriota isolated from soils.</title>
        <authorList>
            <person name="Weisberg A.J."/>
            <person name="Pearce E."/>
            <person name="Kramer C.G."/>
            <person name="Chang J.H."/>
            <person name="Clarke C.R."/>
        </authorList>
    </citation>
    <scope>NUCLEOTIDE SEQUENCE</scope>
    <source>
        <strain evidence="3">ND06-05F</strain>
    </source>
</reference>
<accession>A0AAJ2URV7</accession>
<feature type="compositionally biased region" description="Basic and acidic residues" evidence="1">
    <location>
        <begin position="65"/>
        <end position="79"/>
    </location>
</feature>
<protein>
    <recommendedName>
        <fullName evidence="5">Integral membrane protein</fullName>
    </recommendedName>
</protein>
<evidence type="ECO:0008006" key="5">
    <source>
        <dbReference type="Google" id="ProtNLM"/>
    </source>
</evidence>
<dbReference type="Proteomes" id="UP001273589">
    <property type="component" value="Unassembled WGS sequence"/>
</dbReference>
<evidence type="ECO:0000256" key="2">
    <source>
        <dbReference type="SAM" id="Phobius"/>
    </source>
</evidence>
<dbReference type="EMBL" id="JARAWN010000767">
    <property type="protein sequence ID" value="MDX3137038.1"/>
    <property type="molecule type" value="Genomic_DNA"/>
</dbReference>
<dbReference type="RefSeq" id="WP_319700355.1">
    <property type="nucleotide sequence ID" value="NZ_JARAWN010000767.1"/>
</dbReference>
<gene>
    <name evidence="3" type="ORF">PV367_46280</name>
</gene>
<feature type="region of interest" description="Disordered" evidence="1">
    <location>
        <begin position="62"/>
        <end position="90"/>
    </location>
</feature>
<sequence length="205" mass="22360">MGKKHVRKMLRKMESGEPVRLVVSMTTMKGLVRLAFIAQQFGYEYADLTMVENSFALRIVPDPSPEGRERAARNRERYPDAGNGGSLPPVPPDEAGLLKARMLFDLGRQFTDKQRFALAGVTLTGMVVGIGYRFANGPTGVVIAVGSWAACMGLVYVGLVAGRRRHVKYTAQLEAAGFTPVTDQVGRLRYVPPGRQLPGHGNPFA</sequence>
<evidence type="ECO:0000256" key="1">
    <source>
        <dbReference type="SAM" id="MobiDB-lite"/>
    </source>
</evidence>
<organism evidence="3 4">
    <name type="scientific">Streptomyces europaeiscabiei</name>
    <dbReference type="NCBI Taxonomy" id="146819"/>
    <lineage>
        <taxon>Bacteria</taxon>
        <taxon>Bacillati</taxon>
        <taxon>Actinomycetota</taxon>
        <taxon>Actinomycetes</taxon>
        <taxon>Kitasatosporales</taxon>
        <taxon>Streptomycetaceae</taxon>
        <taxon>Streptomyces</taxon>
    </lineage>
</organism>
<keyword evidence="2" id="KW-0812">Transmembrane</keyword>
<evidence type="ECO:0000313" key="3">
    <source>
        <dbReference type="EMBL" id="MDX3137038.1"/>
    </source>
</evidence>